<keyword evidence="2" id="KW-0472">Membrane</keyword>
<feature type="region of interest" description="Disordered" evidence="1">
    <location>
        <begin position="78"/>
        <end position="121"/>
    </location>
</feature>
<name>A0A0L0T5K4_ALLM3</name>
<keyword evidence="2" id="KW-1133">Transmembrane helix</keyword>
<dbReference type="VEuPathDB" id="FungiDB:AMAG_20163"/>
<feature type="transmembrane region" description="Helical" evidence="2">
    <location>
        <begin position="6"/>
        <end position="23"/>
    </location>
</feature>
<dbReference type="EMBL" id="GG745363">
    <property type="protein sequence ID" value="KNE70022.1"/>
    <property type="molecule type" value="Genomic_DNA"/>
</dbReference>
<proteinExistence type="predicted"/>
<accession>A0A0L0T5K4</accession>
<evidence type="ECO:0000256" key="1">
    <source>
        <dbReference type="SAM" id="MobiDB-lite"/>
    </source>
</evidence>
<dbReference type="Proteomes" id="UP000054350">
    <property type="component" value="Unassembled WGS sequence"/>
</dbReference>
<reference evidence="3 4" key="1">
    <citation type="submission" date="2009-11" db="EMBL/GenBank/DDBJ databases">
        <title>Annotation of Allomyces macrogynus ATCC 38327.</title>
        <authorList>
            <consortium name="The Broad Institute Genome Sequencing Platform"/>
            <person name="Russ C."/>
            <person name="Cuomo C."/>
            <person name="Burger G."/>
            <person name="Gray M.W."/>
            <person name="Holland P.W.H."/>
            <person name="King N."/>
            <person name="Lang F.B.F."/>
            <person name="Roger A.J."/>
            <person name="Ruiz-Trillo I."/>
            <person name="Young S.K."/>
            <person name="Zeng Q."/>
            <person name="Gargeya S."/>
            <person name="Fitzgerald M."/>
            <person name="Haas B."/>
            <person name="Abouelleil A."/>
            <person name="Alvarado L."/>
            <person name="Arachchi H.M."/>
            <person name="Berlin A."/>
            <person name="Chapman S.B."/>
            <person name="Gearin G."/>
            <person name="Goldberg J."/>
            <person name="Griggs A."/>
            <person name="Gujja S."/>
            <person name="Hansen M."/>
            <person name="Heiman D."/>
            <person name="Howarth C."/>
            <person name="Larimer J."/>
            <person name="Lui A."/>
            <person name="MacDonald P.J.P."/>
            <person name="McCowen C."/>
            <person name="Montmayeur A."/>
            <person name="Murphy C."/>
            <person name="Neiman D."/>
            <person name="Pearson M."/>
            <person name="Priest M."/>
            <person name="Roberts A."/>
            <person name="Saif S."/>
            <person name="Shea T."/>
            <person name="Sisk P."/>
            <person name="Stolte C."/>
            <person name="Sykes S."/>
            <person name="Wortman J."/>
            <person name="Nusbaum C."/>
            <person name="Birren B."/>
        </authorList>
    </citation>
    <scope>NUCLEOTIDE SEQUENCE [LARGE SCALE GENOMIC DNA]</scope>
    <source>
        <strain evidence="3 4">ATCC 38327</strain>
    </source>
</reference>
<gene>
    <name evidence="3" type="ORF">AMAG_20163</name>
</gene>
<sequence>MSTSIWAIVSGIIVAVLVVGFLTKRFFRYQSWIRTAARDPTSDPTRHRRAQQDIDLERGQAHDAGAVAVPITSAHLAAPAPAESRTKLNAASPGVSELPRYTPTVGDADLPAAPLPASKTR</sequence>
<evidence type="ECO:0000313" key="4">
    <source>
        <dbReference type="Proteomes" id="UP000054350"/>
    </source>
</evidence>
<keyword evidence="4" id="KW-1185">Reference proteome</keyword>
<feature type="compositionally biased region" description="Low complexity" evidence="1">
    <location>
        <begin position="107"/>
        <end position="121"/>
    </location>
</feature>
<reference evidence="4" key="2">
    <citation type="submission" date="2009-11" db="EMBL/GenBank/DDBJ databases">
        <title>The Genome Sequence of Allomyces macrogynus strain ATCC 38327.</title>
        <authorList>
            <consortium name="The Broad Institute Genome Sequencing Platform"/>
            <person name="Russ C."/>
            <person name="Cuomo C."/>
            <person name="Shea T."/>
            <person name="Young S.K."/>
            <person name="Zeng Q."/>
            <person name="Koehrsen M."/>
            <person name="Haas B."/>
            <person name="Borodovsky M."/>
            <person name="Guigo R."/>
            <person name="Alvarado L."/>
            <person name="Berlin A."/>
            <person name="Borenstein D."/>
            <person name="Chen Z."/>
            <person name="Engels R."/>
            <person name="Freedman E."/>
            <person name="Gellesch M."/>
            <person name="Goldberg J."/>
            <person name="Griggs A."/>
            <person name="Gujja S."/>
            <person name="Heiman D."/>
            <person name="Hepburn T."/>
            <person name="Howarth C."/>
            <person name="Jen D."/>
            <person name="Larson L."/>
            <person name="Lewis B."/>
            <person name="Mehta T."/>
            <person name="Park D."/>
            <person name="Pearson M."/>
            <person name="Roberts A."/>
            <person name="Saif S."/>
            <person name="Shenoy N."/>
            <person name="Sisk P."/>
            <person name="Stolte C."/>
            <person name="Sykes S."/>
            <person name="Walk T."/>
            <person name="White J."/>
            <person name="Yandava C."/>
            <person name="Burger G."/>
            <person name="Gray M.W."/>
            <person name="Holland P.W.H."/>
            <person name="King N."/>
            <person name="Lang F.B.F."/>
            <person name="Roger A.J."/>
            <person name="Ruiz-Trillo I."/>
            <person name="Lander E."/>
            <person name="Nusbaum C."/>
        </authorList>
    </citation>
    <scope>NUCLEOTIDE SEQUENCE [LARGE SCALE GENOMIC DNA]</scope>
    <source>
        <strain evidence="4">ATCC 38327</strain>
    </source>
</reference>
<organism evidence="3 4">
    <name type="scientific">Allomyces macrogynus (strain ATCC 38327)</name>
    <name type="common">Allomyces javanicus var. macrogynus</name>
    <dbReference type="NCBI Taxonomy" id="578462"/>
    <lineage>
        <taxon>Eukaryota</taxon>
        <taxon>Fungi</taxon>
        <taxon>Fungi incertae sedis</taxon>
        <taxon>Blastocladiomycota</taxon>
        <taxon>Blastocladiomycetes</taxon>
        <taxon>Blastocladiales</taxon>
        <taxon>Blastocladiaceae</taxon>
        <taxon>Allomyces</taxon>
    </lineage>
</organism>
<evidence type="ECO:0000256" key="2">
    <source>
        <dbReference type="SAM" id="Phobius"/>
    </source>
</evidence>
<dbReference type="AlphaFoldDB" id="A0A0L0T5K4"/>
<protein>
    <submittedName>
        <fullName evidence="3">Uncharacterized protein</fullName>
    </submittedName>
</protein>
<evidence type="ECO:0000313" key="3">
    <source>
        <dbReference type="EMBL" id="KNE70022.1"/>
    </source>
</evidence>
<keyword evidence="2" id="KW-0812">Transmembrane</keyword>